<dbReference type="PRINTS" id="PR00983">
    <property type="entry name" value="TRNASYNTHCYS"/>
</dbReference>
<evidence type="ECO:0000256" key="10">
    <source>
        <dbReference type="HAMAP-Rule" id="MF_00041"/>
    </source>
</evidence>
<comment type="caution">
    <text evidence="12">The sequence shown here is derived from an EMBL/GenBank/DDBJ whole genome shotgun (WGS) entry which is preliminary data.</text>
</comment>
<dbReference type="Gene3D" id="1.20.120.1910">
    <property type="entry name" value="Cysteine-tRNA ligase, C-terminal anti-codon recognition domain"/>
    <property type="match status" value="1"/>
</dbReference>
<protein>
    <recommendedName>
        <fullName evidence="10">Cysteine--tRNA ligase</fullName>
        <ecNumber evidence="10">6.1.1.16</ecNumber>
    </recommendedName>
    <alternativeName>
        <fullName evidence="10">Cysteinyl-tRNA synthetase</fullName>
        <shortName evidence="10">CysRS</shortName>
    </alternativeName>
</protein>
<feature type="domain" description="tRNA synthetases class I catalytic" evidence="11">
    <location>
        <begin position="26"/>
        <end position="344"/>
    </location>
</feature>
<dbReference type="SUPFAM" id="SSF52374">
    <property type="entry name" value="Nucleotidylyl transferase"/>
    <property type="match status" value="1"/>
</dbReference>
<keyword evidence="8 10" id="KW-0648">Protein biosynthesis</keyword>
<dbReference type="EMBL" id="PFAZ01000001">
    <property type="protein sequence ID" value="PIR89524.1"/>
    <property type="molecule type" value="Genomic_DNA"/>
</dbReference>
<dbReference type="GO" id="GO:0046872">
    <property type="term" value="F:metal ion binding"/>
    <property type="evidence" value="ECO:0007669"/>
    <property type="project" value="UniProtKB-KW"/>
</dbReference>
<dbReference type="InterPro" id="IPR009080">
    <property type="entry name" value="tRNAsynth_Ia_anticodon-bd"/>
</dbReference>
<dbReference type="EC" id="6.1.1.16" evidence="10"/>
<evidence type="ECO:0000256" key="1">
    <source>
        <dbReference type="ARBA" id="ARBA00001947"/>
    </source>
</evidence>
<evidence type="ECO:0000256" key="4">
    <source>
        <dbReference type="ARBA" id="ARBA00022723"/>
    </source>
</evidence>
<keyword evidence="10" id="KW-0963">Cytoplasm</keyword>
<sequence>MRNLPTKIHIQNTLTGKETELPIWKNGITRLFVCGPTVYDRLHIGNARTYASFDNFVKFLRYTGIKVRYIQNITDIDDKIIKKAEEEKTTPEEIAQKYTKIFKENMRALDITSVDKYLPATDYIQEIISQVERLIEKNYAYKIEKDLTADKAGGYYFDLSKFPDYGKLAGRTIEQAEDGVSRIDENENKKNRGDFCLWKFPKTNLPLSKKKTKKPILLDGEPVWWAPFGWGRPGWHIEDTAISEKELGPQYEIHGGGRDLIFPHHEAEIAEQESVSGKKPFVQLWMHTGLMTVEGKKMSKSLGNFITVDEFLKNNDANLFRLIVAMHHYRSAMDISERETTAAKEALNNIKEFFAKLDLITKKGVKEKNEENLKTLISFEEKFVGGLTEDLNTPKSLAAVFESINKFSQNIWKLNKLTAKNIKSSFENHLKILGIKIEYTKPDKSTEKIIKEREIFRNKKEFSKSDELRRQIEAKGYKIDDTPLGPLVYKN</sequence>
<keyword evidence="4" id="KW-0479">Metal-binding</keyword>
<evidence type="ECO:0000256" key="2">
    <source>
        <dbReference type="ARBA" id="ARBA00011245"/>
    </source>
</evidence>
<comment type="subcellular location">
    <subcellularLocation>
        <location evidence="10">Cytoplasm</location>
    </subcellularLocation>
</comment>
<dbReference type="InterPro" id="IPR015803">
    <property type="entry name" value="Cys-tRNA-ligase"/>
</dbReference>
<keyword evidence="5 10" id="KW-0547">Nucleotide-binding</keyword>
<evidence type="ECO:0000256" key="7">
    <source>
        <dbReference type="ARBA" id="ARBA00022840"/>
    </source>
</evidence>
<gene>
    <name evidence="10" type="primary">cysS</name>
    <name evidence="12" type="ORF">COU07_01325</name>
</gene>
<evidence type="ECO:0000256" key="8">
    <source>
        <dbReference type="ARBA" id="ARBA00022917"/>
    </source>
</evidence>
<comment type="similarity">
    <text evidence="10">Belongs to the class-I aminoacyl-tRNA synthetase family.</text>
</comment>
<evidence type="ECO:0000256" key="5">
    <source>
        <dbReference type="ARBA" id="ARBA00022741"/>
    </source>
</evidence>
<proteinExistence type="inferred from homology"/>
<evidence type="ECO:0000259" key="11">
    <source>
        <dbReference type="Pfam" id="PF01406"/>
    </source>
</evidence>
<dbReference type="Pfam" id="PF01406">
    <property type="entry name" value="tRNA-synt_1e"/>
    <property type="match status" value="1"/>
</dbReference>
<feature type="binding site" evidence="10">
    <location>
        <position position="300"/>
    </location>
    <ligand>
        <name>ATP</name>
        <dbReference type="ChEBI" id="CHEBI:30616"/>
    </ligand>
</feature>
<comment type="caution">
    <text evidence="10">Lacks conserved residue(s) required for the propagation of feature annotation.</text>
</comment>
<dbReference type="NCBIfam" id="TIGR00435">
    <property type="entry name" value="cysS"/>
    <property type="match status" value="1"/>
</dbReference>
<keyword evidence="7 10" id="KW-0067">ATP-binding</keyword>
<name>A0A2H0USY5_9BACT</name>
<dbReference type="GO" id="GO:0005524">
    <property type="term" value="F:ATP binding"/>
    <property type="evidence" value="ECO:0007669"/>
    <property type="project" value="UniProtKB-UniRule"/>
</dbReference>
<dbReference type="InterPro" id="IPR014729">
    <property type="entry name" value="Rossmann-like_a/b/a_fold"/>
</dbReference>
<dbReference type="SUPFAM" id="SSF47323">
    <property type="entry name" value="Anticodon-binding domain of a subclass of class I aminoacyl-tRNA synthetases"/>
    <property type="match status" value="1"/>
</dbReference>
<dbReference type="Proteomes" id="UP000231157">
    <property type="component" value="Unassembled WGS sequence"/>
</dbReference>
<dbReference type="PANTHER" id="PTHR10890">
    <property type="entry name" value="CYSTEINYL-TRNA SYNTHETASE"/>
    <property type="match status" value="1"/>
</dbReference>
<dbReference type="AlphaFoldDB" id="A0A2H0USY5"/>
<comment type="subunit">
    <text evidence="2 10">Monomer.</text>
</comment>
<keyword evidence="9 10" id="KW-0030">Aminoacyl-tRNA synthetase</keyword>
<dbReference type="HAMAP" id="MF_00041">
    <property type="entry name" value="Cys_tRNA_synth"/>
    <property type="match status" value="1"/>
</dbReference>
<dbReference type="GO" id="GO:0004817">
    <property type="term" value="F:cysteine-tRNA ligase activity"/>
    <property type="evidence" value="ECO:0007669"/>
    <property type="project" value="UniProtKB-UniRule"/>
</dbReference>
<comment type="cofactor">
    <cofactor evidence="1">
        <name>Zn(2+)</name>
        <dbReference type="ChEBI" id="CHEBI:29105"/>
    </cofactor>
</comment>
<evidence type="ECO:0000256" key="9">
    <source>
        <dbReference type="ARBA" id="ARBA00023146"/>
    </source>
</evidence>
<keyword evidence="6" id="KW-0862">Zinc</keyword>
<evidence type="ECO:0000313" key="13">
    <source>
        <dbReference type="Proteomes" id="UP000231157"/>
    </source>
</evidence>
<dbReference type="CDD" id="cd00672">
    <property type="entry name" value="CysRS_core"/>
    <property type="match status" value="1"/>
</dbReference>
<dbReference type="InterPro" id="IPR032678">
    <property type="entry name" value="tRNA-synt_1_cat_dom"/>
</dbReference>
<dbReference type="GO" id="GO:0005737">
    <property type="term" value="C:cytoplasm"/>
    <property type="evidence" value="ECO:0007669"/>
    <property type="project" value="UniProtKB-SubCell"/>
</dbReference>
<dbReference type="GO" id="GO:0006423">
    <property type="term" value="P:cysteinyl-tRNA aminoacylation"/>
    <property type="evidence" value="ECO:0007669"/>
    <property type="project" value="UniProtKB-UniRule"/>
</dbReference>
<dbReference type="InterPro" id="IPR024909">
    <property type="entry name" value="Cys-tRNA/MSH_ligase"/>
</dbReference>
<feature type="short sequence motif" description="'HIGH' region" evidence="10">
    <location>
        <begin position="36"/>
        <end position="46"/>
    </location>
</feature>
<dbReference type="PANTHER" id="PTHR10890:SF3">
    <property type="entry name" value="CYSTEINE--TRNA LIGASE, CYTOPLASMIC"/>
    <property type="match status" value="1"/>
</dbReference>
<evidence type="ECO:0000313" key="12">
    <source>
        <dbReference type="EMBL" id="PIR89524.1"/>
    </source>
</evidence>
<evidence type="ECO:0000256" key="6">
    <source>
        <dbReference type="ARBA" id="ARBA00022833"/>
    </source>
</evidence>
<keyword evidence="3 10" id="KW-0436">Ligase</keyword>
<accession>A0A2H0USY5</accession>
<dbReference type="Gene3D" id="3.40.50.620">
    <property type="entry name" value="HUPs"/>
    <property type="match status" value="1"/>
</dbReference>
<feature type="short sequence motif" description="'KMSKS' region" evidence="10">
    <location>
        <begin position="297"/>
        <end position="301"/>
    </location>
</feature>
<organism evidence="12 13">
    <name type="scientific">Candidatus Harrisonbacteria bacterium CG10_big_fil_rev_8_21_14_0_10_40_38</name>
    <dbReference type="NCBI Taxonomy" id="1974583"/>
    <lineage>
        <taxon>Bacteria</taxon>
        <taxon>Candidatus Harrisoniibacteriota</taxon>
    </lineage>
</organism>
<comment type="catalytic activity">
    <reaction evidence="10">
        <text>tRNA(Cys) + L-cysteine + ATP = L-cysteinyl-tRNA(Cys) + AMP + diphosphate</text>
        <dbReference type="Rhea" id="RHEA:17773"/>
        <dbReference type="Rhea" id="RHEA-COMP:9661"/>
        <dbReference type="Rhea" id="RHEA-COMP:9679"/>
        <dbReference type="ChEBI" id="CHEBI:30616"/>
        <dbReference type="ChEBI" id="CHEBI:33019"/>
        <dbReference type="ChEBI" id="CHEBI:35235"/>
        <dbReference type="ChEBI" id="CHEBI:78442"/>
        <dbReference type="ChEBI" id="CHEBI:78517"/>
        <dbReference type="ChEBI" id="CHEBI:456215"/>
        <dbReference type="EC" id="6.1.1.16"/>
    </reaction>
</comment>
<evidence type="ECO:0000256" key="3">
    <source>
        <dbReference type="ARBA" id="ARBA00022598"/>
    </source>
</evidence>
<reference evidence="13" key="1">
    <citation type="submission" date="2017-09" db="EMBL/GenBank/DDBJ databases">
        <title>Depth-based differentiation of microbial function through sediment-hosted aquifers and enrichment of novel symbionts in the deep terrestrial subsurface.</title>
        <authorList>
            <person name="Probst A.J."/>
            <person name="Ladd B."/>
            <person name="Jarett J.K."/>
            <person name="Geller-Mcgrath D.E."/>
            <person name="Sieber C.M.K."/>
            <person name="Emerson J.B."/>
            <person name="Anantharaman K."/>
            <person name="Thomas B.C."/>
            <person name="Malmstrom R."/>
            <person name="Stieglmeier M."/>
            <person name="Klingl A."/>
            <person name="Woyke T."/>
            <person name="Ryan C.M."/>
            <person name="Banfield J.F."/>
        </authorList>
    </citation>
    <scope>NUCLEOTIDE SEQUENCE [LARGE SCALE GENOMIC DNA]</scope>
</reference>